<dbReference type="PANTHER" id="PTHR13832:SF565">
    <property type="entry name" value="AT28366P-RELATED"/>
    <property type="match status" value="1"/>
</dbReference>
<evidence type="ECO:0000256" key="8">
    <source>
        <dbReference type="ARBA" id="ARBA00023211"/>
    </source>
</evidence>
<keyword evidence="6 10" id="KW-0378">Hydrolase</keyword>
<keyword evidence="8" id="KW-0464">Manganese</keyword>
<dbReference type="InterPro" id="IPR015655">
    <property type="entry name" value="PP2C"/>
</dbReference>
<evidence type="ECO:0000313" key="13">
    <source>
        <dbReference type="EMBL" id="GAA5803687.1"/>
    </source>
</evidence>
<dbReference type="SMART" id="SM00332">
    <property type="entry name" value="PP2Cc"/>
    <property type="match status" value="1"/>
</dbReference>
<organism evidence="13 14">
    <name type="scientific">Helicostylum pulchrum</name>
    <dbReference type="NCBI Taxonomy" id="562976"/>
    <lineage>
        <taxon>Eukaryota</taxon>
        <taxon>Fungi</taxon>
        <taxon>Fungi incertae sedis</taxon>
        <taxon>Mucoromycota</taxon>
        <taxon>Mucoromycotina</taxon>
        <taxon>Mucoromycetes</taxon>
        <taxon>Mucorales</taxon>
        <taxon>Mucorineae</taxon>
        <taxon>Mucoraceae</taxon>
        <taxon>Helicostylum</taxon>
    </lineage>
</organism>
<feature type="region of interest" description="Disordered" evidence="11">
    <location>
        <begin position="337"/>
        <end position="375"/>
    </location>
</feature>
<dbReference type="Pfam" id="PF00481">
    <property type="entry name" value="PP2C"/>
    <property type="match status" value="1"/>
</dbReference>
<proteinExistence type="inferred from homology"/>
<evidence type="ECO:0000256" key="1">
    <source>
        <dbReference type="ARBA" id="ARBA00001936"/>
    </source>
</evidence>
<name>A0ABP9Y9P4_9FUNG</name>
<evidence type="ECO:0000256" key="10">
    <source>
        <dbReference type="RuleBase" id="RU003465"/>
    </source>
</evidence>
<dbReference type="SUPFAM" id="SSF81606">
    <property type="entry name" value="PP2C-like"/>
    <property type="match status" value="1"/>
</dbReference>
<dbReference type="PROSITE" id="PS01032">
    <property type="entry name" value="PPM_1"/>
    <property type="match status" value="1"/>
</dbReference>
<comment type="cofactor">
    <cofactor evidence="1">
        <name>Mn(2+)</name>
        <dbReference type="ChEBI" id="CHEBI:29035"/>
    </cofactor>
</comment>
<comment type="similarity">
    <text evidence="3 10">Belongs to the PP2C family.</text>
</comment>
<feature type="compositionally biased region" description="Polar residues" evidence="11">
    <location>
        <begin position="364"/>
        <end position="375"/>
    </location>
</feature>
<evidence type="ECO:0000256" key="9">
    <source>
        <dbReference type="ARBA" id="ARBA00048832"/>
    </source>
</evidence>
<protein>
    <recommendedName>
        <fullName evidence="4">protein-serine/threonine phosphatase</fullName>
        <ecNumber evidence="4">3.1.3.16</ecNumber>
    </recommendedName>
</protein>
<evidence type="ECO:0000256" key="11">
    <source>
        <dbReference type="SAM" id="MobiDB-lite"/>
    </source>
</evidence>
<dbReference type="Proteomes" id="UP001476247">
    <property type="component" value="Unassembled WGS sequence"/>
</dbReference>
<evidence type="ECO:0000256" key="5">
    <source>
        <dbReference type="ARBA" id="ARBA00022723"/>
    </source>
</evidence>
<dbReference type="Gene3D" id="3.60.40.10">
    <property type="entry name" value="PPM-type phosphatase domain"/>
    <property type="match status" value="1"/>
</dbReference>
<evidence type="ECO:0000256" key="3">
    <source>
        <dbReference type="ARBA" id="ARBA00006702"/>
    </source>
</evidence>
<evidence type="ECO:0000256" key="2">
    <source>
        <dbReference type="ARBA" id="ARBA00001946"/>
    </source>
</evidence>
<accession>A0ABP9Y9P4</accession>
<dbReference type="CDD" id="cd00143">
    <property type="entry name" value="PP2Cc"/>
    <property type="match status" value="1"/>
</dbReference>
<dbReference type="PROSITE" id="PS51746">
    <property type="entry name" value="PPM_2"/>
    <property type="match status" value="1"/>
</dbReference>
<comment type="caution">
    <text evidence="13">The sequence shown here is derived from an EMBL/GenBank/DDBJ whole genome shotgun (WGS) entry which is preliminary data.</text>
</comment>
<comment type="cofactor">
    <cofactor evidence="2">
        <name>Mg(2+)</name>
        <dbReference type="ChEBI" id="CHEBI:18420"/>
    </cofactor>
</comment>
<evidence type="ECO:0000256" key="4">
    <source>
        <dbReference type="ARBA" id="ARBA00013081"/>
    </source>
</evidence>
<feature type="domain" description="PPM-type phosphatase" evidence="12">
    <location>
        <begin position="23"/>
        <end position="308"/>
    </location>
</feature>
<gene>
    <name evidence="13" type="ORF">HPULCUR_009170</name>
</gene>
<evidence type="ECO:0000313" key="14">
    <source>
        <dbReference type="Proteomes" id="UP001476247"/>
    </source>
</evidence>
<dbReference type="InterPro" id="IPR001932">
    <property type="entry name" value="PPM-type_phosphatase-like_dom"/>
</dbReference>
<keyword evidence="7 10" id="KW-0904">Protein phosphatase</keyword>
<dbReference type="EMBL" id="BAABUJ010000029">
    <property type="protein sequence ID" value="GAA5803687.1"/>
    <property type="molecule type" value="Genomic_DNA"/>
</dbReference>
<evidence type="ECO:0000259" key="12">
    <source>
        <dbReference type="PROSITE" id="PS51746"/>
    </source>
</evidence>
<dbReference type="InterPro" id="IPR036457">
    <property type="entry name" value="PPM-type-like_dom_sf"/>
</dbReference>
<dbReference type="InterPro" id="IPR000222">
    <property type="entry name" value="PP2C_BS"/>
</dbReference>
<evidence type="ECO:0000256" key="7">
    <source>
        <dbReference type="ARBA" id="ARBA00022912"/>
    </source>
</evidence>
<dbReference type="EC" id="3.1.3.16" evidence="4"/>
<comment type="catalytic activity">
    <reaction evidence="9">
        <text>O-phospho-L-threonyl-[protein] + H2O = L-threonyl-[protein] + phosphate</text>
        <dbReference type="Rhea" id="RHEA:47004"/>
        <dbReference type="Rhea" id="RHEA-COMP:11060"/>
        <dbReference type="Rhea" id="RHEA-COMP:11605"/>
        <dbReference type="ChEBI" id="CHEBI:15377"/>
        <dbReference type="ChEBI" id="CHEBI:30013"/>
        <dbReference type="ChEBI" id="CHEBI:43474"/>
        <dbReference type="ChEBI" id="CHEBI:61977"/>
        <dbReference type="EC" id="3.1.3.16"/>
    </reaction>
    <physiologicalReaction direction="left-to-right" evidence="9">
        <dbReference type="Rhea" id="RHEA:47005"/>
    </physiologicalReaction>
</comment>
<dbReference type="PANTHER" id="PTHR13832">
    <property type="entry name" value="PROTEIN PHOSPHATASE 2C"/>
    <property type="match status" value="1"/>
</dbReference>
<keyword evidence="5" id="KW-0479">Metal-binding</keyword>
<sequence length="375" mass="41325">MGQILSAPITTKNSSEGKDDRLMFGASSMQGWRITMEDAHTHILQYKDTGAAFFAVFDGHGGANVAKYSSEKLPENVIDSADFEMGDFESSLRKGFLKIDSDLREGDDETSKQNRIMFLCINFKKMLDPTYVSEASGCTAIVALLTKDNVLYVSNAGDSRAILCTAGVAHPLSDDHKPGNPKETERITKAGGHVEFGRVNGNLALSRALGDFEFKTARDLPAEEQAVTADPDITAHTMTEKDEFMVLACDGIWDCLTNQEVATFIRSRIVEGISLKEICERLMDHCLAEKTGTGGVGCDNMTVEIVAFLNGQTEEEWYQKINRTSDLTVKCAISVESEEPDVKKQQDMQSESRQYSVEELKSSPDLTSSLTHEEK</sequence>
<keyword evidence="14" id="KW-1185">Reference proteome</keyword>
<reference evidence="13 14" key="1">
    <citation type="submission" date="2024-04" db="EMBL/GenBank/DDBJ databases">
        <title>genome sequences of Mucor flavus KT1a and Helicostylum pulchrum KT1b strains isolation_sourced from the surface of a dry-aged beef.</title>
        <authorList>
            <person name="Toyotome T."/>
            <person name="Hosono M."/>
            <person name="Torimaru M."/>
            <person name="Fukuda K."/>
            <person name="Mikami N."/>
        </authorList>
    </citation>
    <scope>NUCLEOTIDE SEQUENCE [LARGE SCALE GENOMIC DNA]</scope>
    <source>
        <strain evidence="13 14">KT1b</strain>
    </source>
</reference>
<evidence type="ECO:0000256" key="6">
    <source>
        <dbReference type="ARBA" id="ARBA00022801"/>
    </source>
</evidence>